<dbReference type="EMBL" id="JAUFPX010000002">
    <property type="protein sequence ID" value="MDN3590001.1"/>
    <property type="molecule type" value="Genomic_DNA"/>
</dbReference>
<sequence length="289" mass="31686">MSILPSSSRQRLVALASGLVRRLVIGRVPRLFDSVFYRSTYPDVARSGLDPYLHYVWRGAGRGYDPNADFDTAFYRRQSGPTRLDPVRHYLRAGSAAGLDPSPAFSTLMYLARYPDVGRAGINPLLHYRQDGRPEGRIAAPSASDPNQWVALAGVRAAHRWDYPADGATRFALTFRRDVAVAACPDHAPRICLVLTLDGAEVAALVETLEEFSDGVQEAVTLEFDTTLRPHPPRPTVILALEQAFHGRDGDGAILLRYAEARLWDLLPEQPRLCALGGGGCLSIRGPTP</sequence>
<evidence type="ECO:0000313" key="1">
    <source>
        <dbReference type="EMBL" id="MDN3590001.1"/>
    </source>
</evidence>
<name>A0ABT8BFG4_9HYPH</name>
<comment type="caution">
    <text evidence="1">The sequence shown here is derived from an EMBL/GenBank/DDBJ whole genome shotgun (WGS) entry which is preliminary data.</text>
</comment>
<evidence type="ECO:0008006" key="3">
    <source>
        <dbReference type="Google" id="ProtNLM"/>
    </source>
</evidence>
<dbReference type="RefSeq" id="WP_238221333.1">
    <property type="nucleotide sequence ID" value="NZ_BPQD01000001.1"/>
</dbReference>
<protein>
    <recommendedName>
        <fullName evidence="3">Glycosyl transferase</fullName>
    </recommendedName>
</protein>
<organism evidence="1 2">
    <name type="scientific">Methylobacterium adhaesivum</name>
    <dbReference type="NCBI Taxonomy" id="333297"/>
    <lineage>
        <taxon>Bacteria</taxon>
        <taxon>Pseudomonadati</taxon>
        <taxon>Pseudomonadota</taxon>
        <taxon>Alphaproteobacteria</taxon>
        <taxon>Hyphomicrobiales</taxon>
        <taxon>Methylobacteriaceae</taxon>
        <taxon>Methylobacterium</taxon>
    </lineage>
</organism>
<accession>A0ABT8BFG4</accession>
<gene>
    <name evidence="1" type="ORF">QWZ12_05165</name>
</gene>
<reference evidence="2" key="1">
    <citation type="journal article" date="2019" name="Int. J. Syst. Evol. Microbiol.">
        <title>The Global Catalogue of Microorganisms (GCM) 10K type strain sequencing project: providing services to taxonomists for standard genome sequencing and annotation.</title>
        <authorList>
            <consortium name="The Broad Institute Genomics Platform"/>
            <consortium name="The Broad Institute Genome Sequencing Center for Infectious Disease"/>
            <person name="Wu L."/>
            <person name="Ma J."/>
        </authorList>
    </citation>
    <scope>NUCLEOTIDE SEQUENCE [LARGE SCALE GENOMIC DNA]</scope>
    <source>
        <strain evidence="2">CECT 7069</strain>
    </source>
</reference>
<evidence type="ECO:0000313" key="2">
    <source>
        <dbReference type="Proteomes" id="UP001224644"/>
    </source>
</evidence>
<proteinExistence type="predicted"/>
<keyword evidence="2" id="KW-1185">Reference proteome</keyword>
<dbReference type="Proteomes" id="UP001224644">
    <property type="component" value="Unassembled WGS sequence"/>
</dbReference>